<feature type="domain" description="EAL" evidence="2">
    <location>
        <begin position="558"/>
        <end position="812"/>
    </location>
</feature>
<dbReference type="InterPro" id="IPR035965">
    <property type="entry name" value="PAS-like_dom_sf"/>
</dbReference>
<dbReference type="PROSITE" id="PS50883">
    <property type="entry name" value="EAL"/>
    <property type="match status" value="1"/>
</dbReference>
<dbReference type="SMART" id="SM00267">
    <property type="entry name" value="GGDEF"/>
    <property type="match status" value="1"/>
</dbReference>
<comment type="caution">
    <text evidence="4">The sequence shown here is derived from an EMBL/GenBank/DDBJ whole genome shotgun (WGS) entry which is preliminary data.</text>
</comment>
<dbReference type="InterPro" id="IPR000014">
    <property type="entry name" value="PAS"/>
</dbReference>
<dbReference type="InterPro" id="IPR035919">
    <property type="entry name" value="EAL_sf"/>
</dbReference>
<feature type="domain" description="PAS" evidence="1">
    <location>
        <begin position="137"/>
        <end position="190"/>
    </location>
</feature>
<dbReference type="PROSITE" id="PS50112">
    <property type="entry name" value="PAS"/>
    <property type="match status" value="1"/>
</dbReference>
<name>A0A2P2E3I1_9LEPT</name>
<evidence type="ECO:0000259" key="2">
    <source>
        <dbReference type="PROSITE" id="PS50883"/>
    </source>
</evidence>
<dbReference type="SUPFAM" id="SSF55785">
    <property type="entry name" value="PYP-like sensor domain (PAS domain)"/>
    <property type="match status" value="2"/>
</dbReference>
<dbReference type="Pfam" id="PF00990">
    <property type="entry name" value="GGDEF"/>
    <property type="match status" value="1"/>
</dbReference>
<dbReference type="PANTHER" id="PTHR44757">
    <property type="entry name" value="DIGUANYLATE CYCLASE DGCP"/>
    <property type="match status" value="1"/>
</dbReference>
<feature type="domain" description="GGDEF" evidence="3">
    <location>
        <begin position="416"/>
        <end position="549"/>
    </location>
</feature>
<dbReference type="SMART" id="SM00091">
    <property type="entry name" value="PAS"/>
    <property type="match status" value="1"/>
</dbReference>
<dbReference type="Gene3D" id="3.30.450.20">
    <property type="entry name" value="PAS domain"/>
    <property type="match status" value="2"/>
</dbReference>
<dbReference type="CDD" id="cd00130">
    <property type="entry name" value="PAS"/>
    <property type="match status" value="1"/>
</dbReference>
<dbReference type="SUPFAM" id="SSF141868">
    <property type="entry name" value="EAL domain-like"/>
    <property type="match status" value="1"/>
</dbReference>
<dbReference type="PANTHER" id="PTHR44757:SF2">
    <property type="entry name" value="BIOFILM ARCHITECTURE MAINTENANCE PROTEIN MBAA"/>
    <property type="match status" value="1"/>
</dbReference>
<dbReference type="NCBIfam" id="TIGR00254">
    <property type="entry name" value="GGDEF"/>
    <property type="match status" value="1"/>
</dbReference>
<gene>
    <name evidence="4" type="ORF">LPTSP4_29200</name>
</gene>
<reference evidence="4 5" key="1">
    <citation type="submission" date="2018-02" db="EMBL/GenBank/DDBJ databases">
        <title>Novel Leptospira species isolated from soil and water in Japan.</title>
        <authorList>
            <person name="Nakao R."/>
            <person name="Masuzawa T."/>
        </authorList>
    </citation>
    <scope>NUCLEOTIDE SEQUENCE [LARGE SCALE GENOMIC DNA]</scope>
    <source>
        <strain evidence="4 5">YH101</strain>
    </source>
</reference>
<dbReference type="SMART" id="SM00052">
    <property type="entry name" value="EAL"/>
    <property type="match status" value="1"/>
</dbReference>
<evidence type="ECO:0000259" key="3">
    <source>
        <dbReference type="PROSITE" id="PS50887"/>
    </source>
</evidence>
<dbReference type="Pfam" id="PF13426">
    <property type="entry name" value="PAS_9"/>
    <property type="match status" value="1"/>
</dbReference>
<dbReference type="Proteomes" id="UP000245133">
    <property type="component" value="Unassembled WGS sequence"/>
</dbReference>
<dbReference type="Gene3D" id="3.30.70.270">
    <property type="match status" value="1"/>
</dbReference>
<evidence type="ECO:0000313" key="4">
    <source>
        <dbReference type="EMBL" id="GBF51384.1"/>
    </source>
</evidence>
<dbReference type="InterPro" id="IPR029787">
    <property type="entry name" value="Nucleotide_cyclase"/>
</dbReference>
<dbReference type="FunFam" id="3.20.20.450:FF:000001">
    <property type="entry name" value="Cyclic di-GMP phosphodiesterase yahA"/>
    <property type="match status" value="1"/>
</dbReference>
<keyword evidence="5" id="KW-1185">Reference proteome</keyword>
<dbReference type="EMBL" id="BFBB01000008">
    <property type="protein sequence ID" value="GBF51384.1"/>
    <property type="molecule type" value="Genomic_DNA"/>
</dbReference>
<dbReference type="OrthoDB" id="310793at2"/>
<dbReference type="Gene3D" id="3.20.20.450">
    <property type="entry name" value="EAL domain"/>
    <property type="match status" value="1"/>
</dbReference>
<dbReference type="InterPro" id="IPR001633">
    <property type="entry name" value="EAL_dom"/>
</dbReference>
<dbReference type="NCBIfam" id="TIGR00229">
    <property type="entry name" value="sensory_box"/>
    <property type="match status" value="1"/>
</dbReference>
<dbReference type="PROSITE" id="PS50887">
    <property type="entry name" value="GGDEF"/>
    <property type="match status" value="1"/>
</dbReference>
<proteinExistence type="predicted"/>
<dbReference type="CDD" id="cd01949">
    <property type="entry name" value="GGDEF"/>
    <property type="match status" value="1"/>
</dbReference>
<dbReference type="RefSeq" id="WP_108977728.1">
    <property type="nucleotide sequence ID" value="NZ_BFBB01000008.1"/>
</dbReference>
<dbReference type="Pfam" id="PF00563">
    <property type="entry name" value="EAL"/>
    <property type="match status" value="1"/>
</dbReference>
<evidence type="ECO:0000259" key="1">
    <source>
        <dbReference type="PROSITE" id="PS50112"/>
    </source>
</evidence>
<accession>A0A2P2E3I1</accession>
<dbReference type="CDD" id="cd01948">
    <property type="entry name" value="EAL"/>
    <property type="match status" value="1"/>
</dbReference>
<organism evidence="4 5">
    <name type="scientific">Leptospira ryugenii</name>
    <dbReference type="NCBI Taxonomy" id="1917863"/>
    <lineage>
        <taxon>Bacteria</taxon>
        <taxon>Pseudomonadati</taxon>
        <taxon>Spirochaetota</taxon>
        <taxon>Spirochaetia</taxon>
        <taxon>Leptospirales</taxon>
        <taxon>Leptospiraceae</taxon>
        <taxon>Leptospira</taxon>
    </lineage>
</organism>
<evidence type="ECO:0000313" key="5">
    <source>
        <dbReference type="Proteomes" id="UP000245133"/>
    </source>
</evidence>
<sequence>MSFQRLTIYLEKHSSDFFSKIQGDIKNLADLNEVFLLEPNDLASVEAHLGSIILLWLDEETLDKQKYLLEKFPEIPYILLSTKDIDEAVLARTGHPTKLFLSETTYSPLLLQLMLDFADRFVSDMNRSFEFDRMKEKIAVLENVFEESLDIQIQVDPASKHIIGINKQALNILGYEREELIGKDFSVLVPPIDLTEDQEFEGSMIAGSALRTKSGFIIPTESSFRLFPANGKMAIWTTFRDITERKKAQEQVKTQKAFYEFILDNIDSDISVLDTAYRYEYTNPKLVSSKEIRNWLYQKTDFDFAMRMNYPPDFAEIRKKYIDIAIRENDIVEFEELIQDDHDDKKYVLRKYIPITENGTHKRRIISYGIDITDRKLAEERISYLAYYDALTGLSNRTLFVDHANQALKNPNSKQTLTAFYFFDIDNFKFINDTLGHAKGDMLLQMVGARLKRIMNEVDTVARFGGDEFAVLKLGLENKGKAAEFAQKVLDILSQPFHITGRDLYTTISMGISLAPTDGENAQELLKNADMAMYKAKDVGRNNFRFYTPELIERSEKRLYIENSLRKAIQNDELILFFQPQISTATGKVCGAEALIRWKHPERGWVPPGEFIPVAEDSGIIEKIGDWVLEEACRNKRKWNDMNLNGFNISINVSGKQLKRNNWAQRVEATINQFAIKSEEIELELTESSIMENPEKSIEAFRYLSNLGVKVSIDDFGTGYSSLSYLKKIDADNLKIDRSFVIDIETNEDDRAICSAIVNMAVSLGMEVIAEGVETEEQMKLLKSIGCHIIQGYFYSKPLPAEEFLSFVKKINT</sequence>
<dbReference type="InterPro" id="IPR000160">
    <property type="entry name" value="GGDEF_dom"/>
</dbReference>
<dbReference type="SUPFAM" id="SSF55073">
    <property type="entry name" value="Nucleotide cyclase"/>
    <property type="match status" value="1"/>
</dbReference>
<protein>
    <submittedName>
        <fullName evidence="4">Signal transduction protein</fullName>
    </submittedName>
</protein>
<dbReference type="InterPro" id="IPR043128">
    <property type="entry name" value="Rev_trsase/Diguanyl_cyclase"/>
</dbReference>
<dbReference type="InterPro" id="IPR052155">
    <property type="entry name" value="Biofilm_reg_signaling"/>
</dbReference>
<dbReference type="AlphaFoldDB" id="A0A2P2E3I1"/>